<name>A0A0F8Z095_9ZZZZ</name>
<sequence>GGNAEPIYRSAFGGRASYTLSAPFERYLVTVPHPRRNGRLD</sequence>
<organism evidence="1">
    <name type="scientific">marine sediment metagenome</name>
    <dbReference type="NCBI Taxonomy" id="412755"/>
    <lineage>
        <taxon>unclassified sequences</taxon>
        <taxon>metagenomes</taxon>
        <taxon>ecological metagenomes</taxon>
    </lineage>
</organism>
<dbReference type="EMBL" id="LAZR01054006">
    <property type="protein sequence ID" value="KKK79480.1"/>
    <property type="molecule type" value="Genomic_DNA"/>
</dbReference>
<evidence type="ECO:0000313" key="1">
    <source>
        <dbReference type="EMBL" id="KKK79480.1"/>
    </source>
</evidence>
<accession>A0A0F8Z095</accession>
<protein>
    <submittedName>
        <fullName evidence="1">Uncharacterized protein</fullName>
    </submittedName>
</protein>
<dbReference type="AlphaFoldDB" id="A0A0F8Z095"/>
<reference evidence="1" key="1">
    <citation type="journal article" date="2015" name="Nature">
        <title>Complex archaea that bridge the gap between prokaryotes and eukaryotes.</title>
        <authorList>
            <person name="Spang A."/>
            <person name="Saw J.H."/>
            <person name="Jorgensen S.L."/>
            <person name="Zaremba-Niedzwiedzka K."/>
            <person name="Martijn J."/>
            <person name="Lind A.E."/>
            <person name="van Eijk R."/>
            <person name="Schleper C."/>
            <person name="Guy L."/>
            <person name="Ettema T.J."/>
        </authorList>
    </citation>
    <scope>NUCLEOTIDE SEQUENCE</scope>
</reference>
<feature type="non-terminal residue" evidence="1">
    <location>
        <position position="1"/>
    </location>
</feature>
<comment type="caution">
    <text evidence="1">The sequence shown here is derived from an EMBL/GenBank/DDBJ whole genome shotgun (WGS) entry which is preliminary data.</text>
</comment>
<proteinExistence type="predicted"/>
<gene>
    <name evidence="1" type="ORF">LCGC14_2833070</name>
</gene>